<organism evidence="1 2">
    <name type="scientific">Dryococelus australis</name>
    <dbReference type="NCBI Taxonomy" id="614101"/>
    <lineage>
        <taxon>Eukaryota</taxon>
        <taxon>Metazoa</taxon>
        <taxon>Ecdysozoa</taxon>
        <taxon>Arthropoda</taxon>
        <taxon>Hexapoda</taxon>
        <taxon>Insecta</taxon>
        <taxon>Pterygota</taxon>
        <taxon>Neoptera</taxon>
        <taxon>Polyneoptera</taxon>
        <taxon>Phasmatodea</taxon>
        <taxon>Verophasmatodea</taxon>
        <taxon>Anareolatae</taxon>
        <taxon>Phasmatidae</taxon>
        <taxon>Eurycanthinae</taxon>
        <taxon>Dryococelus</taxon>
    </lineage>
</organism>
<proteinExistence type="predicted"/>
<reference evidence="1 2" key="1">
    <citation type="submission" date="2023-02" db="EMBL/GenBank/DDBJ databases">
        <title>LHISI_Scaffold_Assembly.</title>
        <authorList>
            <person name="Stuart O.P."/>
            <person name="Cleave R."/>
            <person name="Magrath M.J.L."/>
            <person name="Mikheyev A.S."/>
        </authorList>
    </citation>
    <scope>NUCLEOTIDE SEQUENCE [LARGE SCALE GENOMIC DNA]</scope>
    <source>
        <strain evidence="1">Daus_M_001</strain>
        <tissue evidence="1">Leg muscle</tissue>
    </source>
</reference>
<evidence type="ECO:0000313" key="1">
    <source>
        <dbReference type="EMBL" id="KAJ8885753.1"/>
    </source>
</evidence>
<protein>
    <submittedName>
        <fullName evidence="1">Uncharacterized protein</fullName>
    </submittedName>
</protein>
<keyword evidence="2" id="KW-1185">Reference proteome</keyword>
<comment type="caution">
    <text evidence="1">The sequence shown here is derived from an EMBL/GenBank/DDBJ whole genome shotgun (WGS) entry which is preliminary data.</text>
</comment>
<accession>A0ABQ9HN27</accession>
<dbReference type="EMBL" id="JARBHB010000004">
    <property type="protein sequence ID" value="KAJ8885753.1"/>
    <property type="molecule type" value="Genomic_DNA"/>
</dbReference>
<evidence type="ECO:0000313" key="2">
    <source>
        <dbReference type="Proteomes" id="UP001159363"/>
    </source>
</evidence>
<sequence length="107" mass="12252">MRRVFAAEKESQLCEYIKRSPQIMFGLTLKEARKLAYECGVPFGVNVPISWKSNKCAGQDWFIAFMKRNPELSIGQAELTSLARCTSFKMTNVSQFYENLSDVLSRD</sequence>
<gene>
    <name evidence="1" type="ORF">PR048_011953</name>
</gene>
<name>A0ABQ9HN27_9NEOP</name>
<dbReference type="Proteomes" id="UP001159363">
    <property type="component" value="Chromosome X"/>
</dbReference>